<gene>
    <name evidence="7" type="ORF">ebA2442</name>
</gene>
<dbReference type="InterPro" id="IPR028090">
    <property type="entry name" value="JAB_dom_prok"/>
</dbReference>
<keyword evidence="2" id="KW-0479">Metal-binding</keyword>
<evidence type="ECO:0000256" key="3">
    <source>
        <dbReference type="ARBA" id="ARBA00022801"/>
    </source>
</evidence>
<evidence type="ECO:0000313" key="8">
    <source>
        <dbReference type="Proteomes" id="UP000006552"/>
    </source>
</evidence>
<dbReference type="KEGG" id="eba:ebA2442"/>
<dbReference type="HOGENOM" id="CLU_123228_2_0_4"/>
<name>Q5P5B4_AROAE</name>
<evidence type="ECO:0000256" key="5">
    <source>
        <dbReference type="ARBA" id="ARBA00023049"/>
    </source>
</evidence>
<dbReference type="eggNOG" id="COG1310">
    <property type="taxonomic scope" value="Bacteria"/>
</dbReference>
<keyword evidence="1" id="KW-0645">Protease</keyword>
<sequence>MYVHAQRRPWQKEAGGEIFSAAPSATGLVISAAAGPHPRDHRRRHGWIPDAAAADRARHAAFALGKHAVGLWHTHPEPWPSPSDLDRQTTHEYLETFQGQRSRYLLVIIGNRGSPVSMAVWAVSAERQGVWLELTESASRHASLDDGAMDSLRPTE</sequence>
<evidence type="ECO:0000256" key="4">
    <source>
        <dbReference type="ARBA" id="ARBA00022833"/>
    </source>
</evidence>
<keyword evidence="3" id="KW-0378">Hydrolase</keyword>
<proteinExistence type="predicted"/>
<dbReference type="STRING" id="76114.ebA2442"/>
<keyword evidence="4" id="KW-0862">Zinc</keyword>
<evidence type="ECO:0000256" key="1">
    <source>
        <dbReference type="ARBA" id="ARBA00022670"/>
    </source>
</evidence>
<dbReference type="GO" id="GO:0008237">
    <property type="term" value="F:metallopeptidase activity"/>
    <property type="evidence" value="ECO:0007669"/>
    <property type="project" value="UniProtKB-KW"/>
</dbReference>
<dbReference type="AlphaFoldDB" id="Q5P5B4"/>
<feature type="domain" description="JAB" evidence="6">
    <location>
        <begin position="6"/>
        <end position="118"/>
    </location>
</feature>
<dbReference type="GO" id="GO:0006508">
    <property type="term" value="P:proteolysis"/>
    <property type="evidence" value="ECO:0007669"/>
    <property type="project" value="UniProtKB-KW"/>
</dbReference>
<evidence type="ECO:0000313" key="7">
    <source>
        <dbReference type="EMBL" id="CAI07498.1"/>
    </source>
</evidence>
<dbReference type="OrthoDB" id="8763200at2"/>
<keyword evidence="5" id="KW-0482">Metalloprotease</keyword>
<dbReference type="Proteomes" id="UP000006552">
    <property type="component" value="Chromosome"/>
</dbReference>
<evidence type="ECO:0000259" key="6">
    <source>
        <dbReference type="Pfam" id="PF14464"/>
    </source>
</evidence>
<accession>Q5P5B4</accession>
<protein>
    <recommendedName>
        <fullName evidence="6">JAB domain-containing protein</fullName>
    </recommendedName>
</protein>
<dbReference type="GO" id="GO:0046872">
    <property type="term" value="F:metal ion binding"/>
    <property type="evidence" value="ECO:0007669"/>
    <property type="project" value="UniProtKB-KW"/>
</dbReference>
<dbReference type="SUPFAM" id="SSF102712">
    <property type="entry name" value="JAB1/MPN domain"/>
    <property type="match status" value="1"/>
</dbReference>
<dbReference type="Gene3D" id="3.40.140.10">
    <property type="entry name" value="Cytidine Deaminase, domain 2"/>
    <property type="match status" value="1"/>
</dbReference>
<reference evidence="7 8" key="1">
    <citation type="journal article" date="2005" name="Arch. Microbiol.">
        <title>The genome sequence of an anaerobic aromatic-degrading denitrifying bacterium, strain EbN1.</title>
        <authorList>
            <person name="Rabus R."/>
            <person name="Kube M."/>
            <person name="Heider J."/>
            <person name="Beck A."/>
            <person name="Heitmann K."/>
            <person name="Widdel F."/>
            <person name="Reinhardt R."/>
        </authorList>
    </citation>
    <scope>NUCLEOTIDE SEQUENCE [LARGE SCALE GENOMIC DNA]</scope>
    <source>
        <strain evidence="7 8">EbN1</strain>
    </source>
</reference>
<evidence type="ECO:0000256" key="2">
    <source>
        <dbReference type="ARBA" id="ARBA00022723"/>
    </source>
</evidence>
<organism evidence="7 8">
    <name type="scientific">Aromatoleum aromaticum (strain DSM 19018 / LMG 30748 / EbN1)</name>
    <name type="common">Azoarcus sp. (strain EbN1)</name>
    <dbReference type="NCBI Taxonomy" id="76114"/>
    <lineage>
        <taxon>Bacteria</taxon>
        <taxon>Pseudomonadati</taxon>
        <taxon>Pseudomonadota</taxon>
        <taxon>Betaproteobacteria</taxon>
        <taxon>Rhodocyclales</taxon>
        <taxon>Rhodocyclaceae</taxon>
        <taxon>Aromatoleum</taxon>
    </lineage>
</organism>
<dbReference type="Pfam" id="PF14464">
    <property type="entry name" value="Prok-JAB"/>
    <property type="match status" value="1"/>
</dbReference>
<keyword evidence="8" id="KW-1185">Reference proteome</keyword>
<dbReference type="EMBL" id="CR555306">
    <property type="protein sequence ID" value="CAI07498.1"/>
    <property type="molecule type" value="Genomic_DNA"/>
</dbReference>